<proteinExistence type="predicted"/>
<name>A0A016T6V9_9BILA</name>
<sequence length="180" mass="21267">MMAAHIRELRRNRMHVARLGRREEGRKIIKMTVPDNLTMRGHSFYIELGAIEAERSGRCARLRRERRTWRGALFETLQLVVRVLSLYFCSTTNINRYECREMFRRDIRSYEYNAGEKKWLPSNRQAKRALPGNDGSGSPDMFVENDEYDQQEGDPAPKSTRRSRYWCIHALKVGRAVVHY</sequence>
<protein>
    <submittedName>
        <fullName evidence="2">Uncharacterized protein</fullName>
    </submittedName>
</protein>
<comment type="caution">
    <text evidence="2">The sequence shown here is derived from an EMBL/GenBank/DDBJ whole genome shotgun (WGS) entry which is preliminary data.</text>
</comment>
<dbReference type="AlphaFoldDB" id="A0A016T6V9"/>
<organism evidence="2 3">
    <name type="scientific">Ancylostoma ceylanicum</name>
    <dbReference type="NCBI Taxonomy" id="53326"/>
    <lineage>
        <taxon>Eukaryota</taxon>
        <taxon>Metazoa</taxon>
        <taxon>Ecdysozoa</taxon>
        <taxon>Nematoda</taxon>
        <taxon>Chromadorea</taxon>
        <taxon>Rhabditida</taxon>
        <taxon>Rhabditina</taxon>
        <taxon>Rhabditomorpha</taxon>
        <taxon>Strongyloidea</taxon>
        <taxon>Ancylostomatidae</taxon>
        <taxon>Ancylostomatinae</taxon>
        <taxon>Ancylostoma</taxon>
    </lineage>
</organism>
<dbReference type="EMBL" id="JARK01001467">
    <property type="protein sequence ID" value="EYB98455.1"/>
    <property type="molecule type" value="Genomic_DNA"/>
</dbReference>
<evidence type="ECO:0000313" key="3">
    <source>
        <dbReference type="Proteomes" id="UP000024635"/>
    </source>
</evidence>
<evidence type="ECO:0000313" key="2">
    <source>
        <dbReference type="EMBL" id="EYB98455.1"/>
    </source>
</evidence>
<keyword evidence="3" id="KW-1185">Reference proteome</keyword>
<gene>
    <name evidence="2" type="primary">Acey_s0131.g1636</name>
    <name evidence="2" type="ORF">Y032_0131g1636</name>
</gene>
<accession>A0A016T6V9</accession>
<dbReference type="Proteomes" id="UP000024635">
    <property type="component" value="Unassembled WGS sequence"/>
</dbReference>
<evidence type="ECO:0000256" key="1">
    <source>
        <dbReference type="SAM" id="MobiDB-lite"/>
    </source>
</evidence>
<feature type="compositionally biased region" description="Acidic residues" evidence="1">
    <location>
        <begin position="143"/>
        <end position="152"/>
    </location>
</feature>
<reference evidence="3" key="1">
    <citation type="journal article" date="2015" name="Nat. Genet.">
        <title>The genome and transcriptome of the zoonotic hookworm Ancylostoma ceylanicum identify infection-specific gene families.</title>
        <authorList>
            <person name="Schwarz E.M."/>
            <person name="Hu Y."/>
            <person name="Antoshechkin I."/>
            <person name="Miller M.M."/>
            <person name="Sternberg P.W."/>
            <person name="Aroian R.V."/>
        </authorList>
    </citation>
    <scope>NUCLEOTIDE SEQUENCE</scope>
    <source>
        <strain evidence="3">HY135</strain>
    </source>
</reference>
<feature type="region of interest" description="Disordered" evidence="1">
    <location>
        <begin position="123"/>
        <end position="159"/>
    </location>
</feature>
<dbReference type="OrthoDB" id="10541872at2759"/>